<dbReference type="Pfam" id="PF00072">
    <property type="entry name" value="Response_reg"/>
    <property type="match status" value="1"/>
</dbReference>
<keyword evidence="2" id="KW-0067">ATP-binding</keyword>
<evidence type="ECO:0000259" key="8">
    <source>
        <dbReference type="PROSITE" id="PS50110"/>
    </source>
</evidence>
<dbReference type="Gene3D" id="3.40.50.2300">
    <property type="match status" value="1"/>
</dbReference>
<dbReference type="InterPro" id="IPR002078">
    <property type="entry name" value="Sigma_54_int"/>
</dbReference>
<dbReference type="InterPro" id="IPR011006">
    <property type="entry name" value="CheY-like_superfamily"/>
</dbReference>
<dbReference type="STRING" id="333140.AWW68_11610"/>
<keyword evidence="5" id="KW-0804">Transcription</keyword>
<dbReference type="AlphaFoldDB" id="A0A150X3P7"/>
<dbReference type="SMART" id="SM00448">
    <property type="entry name" value="REC"/>
    <property type="match status" value="1"/>
</dbReference>
<dbReference type="SUPFAM" id="SSF46689">
    <property type="entry name" value="Homeodomain-like"/>
    <property type="match status" value="1"/>
</dbReference>
<keyword evidence="1" id="KW-0547">Nucleotide-binding</keyword>
<evidence type="ECO:0000256" key="3">
    <source>
        <dbReference type="ARBA" id="ARBA00023015"/>
    </source>
</evidence>
<dbReference type="SUPFAM" id="SSF52172">
    <property type="entry name" value="CheY-like"/>
    <property type="match status" value="1"/>
</dbReference>
<dbReference type="GO" id="GO:0000160">
    <property type="term" value="P:phosphorelay signal transduction system"/>
    <property type="evidence" value="ECO:0007669"/>
    <property type="project" value="InterPro"/>
</dbReference>
<dbReference type="PROSITE" id="PS00688">
    <property type="entry name" value="SIGMA54_INTERACT_3"/>
    <property type="match status" value="1"/>
</dbReference>
<dbReference type="OrthoDB" id="9782110at2"/>
<reference evidence="9 10" key="1">
    <citation type="submission" date="2016-01" db="EMBL/GenBank/DDBJ databases">
        <title>Genome sequencing of Roseivirga spongicola UST030701-084.</title>
        <authorList>
            <person name="Selvaratnam C."/>
            <person name="Thevarajoo S."/>
            <person name="Goh K.M."/>
            <person name="Ee R."/>
            <person name="Chan K.-G."/>
            <person name="Chong C.S."/>
        </authorList>
    </citation>
    <scope>NUCLEOTIDE SEQUENCE [LARGE SCALE GENOMIC DNA]</scope>
    <source>
        <strain evidence="9 10">UST030701-084</strain>
    </source>
</reference>
<evidence type="ECO:0000256" key="1">
    <source>
        <dbReference type="ARBA" id="ARBA00022741"/>
    </source>
</evidence>
<accession>A0A150X3P7</accession>
<dbReference type="PROSITE" id="PS50045">
    <property type="entry name" value="SIGMA54_INTERACT_4"/>
    <property type="match status" value="1"/>
</dbReference>
<dbReference type="InterPro" id="IPR002197">
    <property type="entry name" value="HTH_Fis"/>
</dbReference>
<dbReference type="InterPro" id="IPR058031">
    <property type="entry name" value="AAA_lid_NorR"/>
</dbReference>
<gene>
    <name evidence="9" type="ORF">AWW68_11610</name>
</gene>
<evidence type="ECO:0000256" key="4">
    <source>
        <dbReference type="ARBA" id="ARBA00023125"/>
    </source>
</evidence>
<dbReference type="GO" id="GO:0043565">
    <property type="term" value="F:sequence-specific DNA binding"/>
    <property type="evidence" value="ECO:0007669"/>
    <property type="project" value="InterPro"/>
</dbReference>
<dbReference type="InterPro" id="IPR025944">
    <property type="entry name" value="Sigma_54_int_dom_CS"/>
</dbReference>
<keyword evidence="3" id="KW-0805">Transcription regulation</keyword>
<dbReference type="PRINTS" id="PR01590">
    <property type="entry name" value="HTHFIS"/>
</dbReference>
<comment type="caution">
    <text evidence="9">The sequence shown here is derived from an EMBL/GenBank/DDBJ whole genome shotgun (WGS) entry which is preliminary data.</text>
</comment>
<protein>
    <submittedName>
        <fullName evidence="9">AAA family ATPase</fullName>
    </submittedName>
</protein>
<evidence type="ECO:0000256" key="2">
    <source>
        <dbReference type="ARBA" id="ARBA00022840"/>
    </source>
</evidence>
<dbReference type="SMART" id="SM00382">
    <property type="entry name" value="AAA"/>
    <property type="match status" value="1"/>
</dbReference>
<proteinExistence type="predicted"/>
<evidence type="ECO:0000313" key="10">
    <source>
        <dbReference type="Proteomes" id="UP000075606"/>
    </source>
</evidence>
<evidence type="ECO:0000259" key="7">
    <source>
        <dbReference type="PROSITE" id="PS50045"/>
    </source>
</evidence>
<organism evidence="9 10">
    <name type="scientific">Roseivirga spongicola</name>
    <dbReference type="NCBI Taxonomy" id="333140"/>
    <lineage>
        <taxon>Bacteria</taxon>
        <taxon>Pseudomonadati</taxon>
        <taxon>Bacteroidota</taxon>
        <taxon>Cytophagia</taxon>
        <taxon>Cytophagales</taxon>
        <taxon>Roseivirgaceae</taxon>
        <taxon>Roseivirga</taxon>
    </lineage>
</organism>
<dbReference type="PROSITE" id="PS00676">
    <property type="entry name" value="SIGMA54_INTERACT_2"/>
    <property type="match status" value="1"/>
</dbReference>
<dbReference type="GO" id="GO:0006355">
    <property type="term" value="P:regulation of DNA-templated transcription"/>
    <property type="evidence" value="ECO:0007669"/>
    <property type="project" value="InterPro"/>
</dbReference>
<evidence type="ECO:0000256" key="6">
    <source>
        <dbReference type="PROSITE-ProRule" id="PRU00169"/>
    </source>
</evidence>
<dbReference type="PANTHER" id="PTHR32071:SF113">
    <property type="entry name" value="ALGINATE BIOSYNTHESIS TRANSCRIPTIONAL REGULATORY PROTEIN ALGB"/>
    <property type="match status" value="1"/>
</dbReference>
<evidence type="ECO:0000256" key="5">
    <source>
        <dbReference type="ARBA" id="ARBA00023163"/>
    </source>
</evidence>
<feature type="modified residue" description="4-aspartylphosphate" evidence="6">
    <location>
        <position position="55"/>
    </location>
</feature>
<dbReference type="SUPFAM" id="SSF52540">
    <property type="entry name" value="P-loop containing nucleoside triphosphate hydrolases"/>
    <property type="match status" value="1"/>
</dbReference>
<dbReference type="Gene3D" id="1.10.10.60">
    <property type="entry name" value="Homeodomain-like"/>
    <property type="match status" value="1"/>
</dbReference>
<dbReference type="InterPro" id="IPR009057">
    <property type="entry name" value="Homeodomain-like_sf"/>
</dbReference>
<dbReference type="PANTHER" id="PTHR32071">
    <property type="entry name" value="TRANSCRIPTIONAL REGULATORY PROTEIN"/>
    <property type="match status" value="1"/>
</dbReference>
<dbReference type="GO" id="GO:0005524">
    <property type="term" value="F:ATP binding"/>
    <property type="evidence" value="ECO:0007669"/>
    <property type="project" value="UniProtKB-KW"/>
</dbReference>
<evidence type="ECO:0000313" key="9">
    <source>
        <dbReference type="EMBL" id="KYG73346.1"/>
    </source>
</evidence>
<feature type="domain" description="Sigma-54 factor interaction" evidence="7">
    <location>
        <begin position="155"/>
        <end position="384"/>
    </location>
</feature>
<dbReference type="Pfam" id="PF00158">
    <property type="entry name" value="Sigma54_activat"/>
    <property type="match status" value="1"/>
</dbReference>
<dbReference type="RefSeq" id="WP_068221561.1">
    <property type="nucleotide sequence ID" value="NZ_CP139724.1"/>
</dbReference>
<dbReference type="InterPro" id="IPR025943">
    <property type="entry name" value="Sigma_54_int_dom_ATP-bd_2"/>
</dbReference>
<feature type="domain" description="Response regulatory" evidence="8">
    <location>
        <begin position="6"/>
        <end position="125"/>
    </location>
</feature>
<dbReference type="PROSITE" id="PS50110">
    <property type="entry name" value="RESPONSE_REGULATORY"/>
    <property type="match status" value="1"/>
</dbReference>
<dbReference type="Gene3D" id="1.10.8.60">
    <property type="match status" value="1"/>
</dbReference>
<sequence length="456" mass="51424">MKQKAKILILDDDNYVLLSLRILLEQHYTDVRGINSPTQLTTALAENEFDIVVLDMNFSAGDTSGKDGLKYLQQVKDANPNTSILLLTAYGEINLAVEAMRLGAYDFLVKPWENEKLLATIKTAFELNSAAKKIEHLETEKSVLLQELNAPFNEIIGESEAIKKVFSQIEKVAKTQANVLITGENGTGKELVARAIHKASDRANDIFLNVDMGAISETLFESELFGHKKGAFTDAKADRTGKFEAANNGTLFLDEIGNLPLPLQAKLLRVIQDQKVTKVGDNKEIDLNIRLICATNANLPELVKTEAFRQDLLFRINTIEIHLPPLRERQEDIPVLAQHFLNIYKQKYKKPGLFVADYVYNKLQKYDWPGNIRELQHAIERAVIMSDGKQLQVSDFNLKDTNETEIEAVDSFNLDQIEKWAIESAIKKHQGNISHAAQELGLSRGALYRRMEKYDL</sequence>
<dbReference type="Proteomes" id="UP000075606">
    <property type="component" value="Unassembled WGS sequence"/>
</dbReference>
<dbReference type="FunFam" id="3.40.50.300:FF:000006">
    <property type="entry name" value="DNA-binding transcriptional regulator NtrC"/>
    <property type="match status" value="1"/>
</dbReference>
<keyword evidence="10" id="KW-1185">Reference proteome</keyword>
<dbReference type="Pfam" id="PF25601">
    <property type="entry name" value="AAA_lid_14"/>
    <property type="match status" value="1"/>
</dbReference>
<dbReference type="CDD" id="cd00009">
    <property type="entry name" value="AAA"/>
    <property type="match status" value="1"/>
</dbReference>
<name>A0A150X3P7_9BACT</name>
<dbReference type="InterPro" id="IPR027417">
    <property type="entry name" value="P-loop_NTPase"/>
</dbReference>
<dbReference type="InterPro" id="IPR003593">
    <property type="entry name" value="AAA+_ATPase"/>
</dbReference>
<keyword evidence="6" id="KW-0597">Phosphoprotein</keyword>
<dbReference type="Pfam" id="PF02954">
    <property type="entry name" value="HTH_8"/>
    <property type="match status" value="1"/>
</dbReference>
<keyword evidence="4" id="KW-0238">DNA-binding</keyword>
<dbReference type="EMBL" id="LRPC01000028">
    <property type="protein sequence ID" value="KYG73346.1"/>
    <property type="molecule type" value="Genomic_DNA"/>
</dbReference>
<dbReference type="Gene3D" id="3.40.50.300">
    <property type="entry name" value="P-loop containing nucleotide triphosphate hydrolases"/>
    <property type="match status" value="1"/>
</dbReference>
<dbReference type="InterPro" id="IPR001789">
    <property type="entry name" value="Sig_transdc_resp-reg_receiver"/>
</dbReference>